<proteinExistence type="predicted"/>
<dbReference type="Proteomes" id="UP000707245">
    <property type="component" value="Unassembled WGS sequence"/>
</dbReference>
<keyword evidence="2" id="KW-1185">Reference proteome</keyword>
<feature type="non-terminal residue" evidence="1">
    <location>
        <position position="1"/>
    </location>
</feature>
<gene>
    <name evidence="1" type="ORF">EI167_19965</name>
</gene>
<evidence type="ECO:0000313" key="2">
    <source>
        <dbReference type="Proteomes" id="UP000707245"/>
    </source>
</evidence>
<organism evidence="1 2">
    <name type="scientific">Pseudoalteromonas prydzensis</name>
    <dbReference type="NCBI Taxonomy" id="182141"/>
    <lineage>
        <taxon>Bacteria</taxon>
        <taxon>Pseudomonadati</taxon>
        <taxon>Pseudomonadota</taxon>
        <taxon>Gammaproteobacteria</taxon>
        <taxon>Alteromonadales</taxon>
        <taxon>Pseudoalteromonadaceae</taxon>
        <taxon>Pseudoalteromonas</taxon>
    </lineage>
</organism>
<dbReference type="RefSeq" id="WP_192543011.1">
    <property type="nucleotide sequence ID" value="NZ_RRZA01000097.1"/>
</dbReference>
<comment type="caution">
    <text evidence="1">The sequence shown here is derived from an EMBL/GenBank/DDBJ whole genome shotgun (WGS) entry which is preliminary data.</text>
</comment>
<evidence type="ECO:0000313" key="1">
    <source>
        <dbReference type="EMBL" id="MBE0459663.1"/>
    </source>
</evidence>
<name>A0ABR9FS51_9GAMM</name>
<protein>
    <recommendedName>
        <fullName evidence="3">Transposase</fullName>
    </recommendedName>
</protein>
<dbReference type="EMBL" id="RRZA01000097">
    <property type="protein sequence ID" value="MBE0459663.1"/>
    <property type="molecule type" value="Genomic_DNA"/>
</dbReference>
<reference evidence="1 2" key="1">
    <citation type="submission" date="2020-07" db="EMBL/GenBank/DDBJ databases">
        <title>Halophilic bacteria isolated from french cheeses.</title>
        <authorList>
            <person name="Kothe C.I."/>
            <person name="Farah-Kraiem B."/>
            <person name="Renault P."/>
            <person name="Dridi B."/>
        </authorList>
    </citation>
    <scope>NUCLEOTIDE SEQUENCE [LARGE SCALE GENOMIC DNA]</scope>
    <source>
        <strain evidence="1 2">FME14</strain>
    </source>
</reference>
<accession>A0ABR9FS51</accession>
<evidence type="ECO:0008006" key="3">
    <source>
        <dbReference type="Google" id="ProtNLM"/>
    </source>
</evidence>
<sequence>TKAALRALKSVPDRFLCDSLSAEVNRTKVDLLAAVSEKLKVVRKQLSAIFQILINWLKERINTKFAW</sequence>